<keyword evidence="4 6" id="KW-1133">Transmembrane helix</keyword>
<feature type="transmembrane region" description="Helical" evidence="6">
    <location>
        <begin position="131"/>
        <end position="152"/>
    </location>
</feature>
<reference evidence="7 8" key="1">
    <citation type="submission" date="2016-02" db="EMBL/GenBank/DDBJ databases">
        <title>Draft Genome for Tepidibacillus decaturensis nov. sp. Strain Z9, an Anaerobic, Moderately Thermophilic and Heterotrophic Bacterium from Deep Subsurface of the Illinois Basin, USA.</title>
        <authorList>
            <person name="Dong Y."/>
            <person name="Chang J.Y."/>
            <person name="Sanford R."/>
            <person name="Fouke B.W."/>
        </authorList>
    </citation>
    <scope>NUCLEOTIDE SEQUENCE [LARGE SCALE GENOMIC DNA]</scope>
    <source>
        <strain evidence="7 8">Z9</strain>
    </source>
</reference>
<comment type="caution">
    <text evidence="7">The sequence shown here is derived from an EMBL/GenBank/DDBJ whole genome shotgun (WGS) entry which is preliminary data.</text>
</comment>
<keyword evidence="5 6" id="KW-0472">Membrane</keyword>
<dbReference type="GO" id="GO:0016020">
    <property type="term" value="C:membrane"/>
    <property type="evidence" value="ECO:0007669"/>
    <property type="project" value="UniProtKB-SubCell"/>
</dbReference>
<feature type="transmembrane region" description="Helical" evidence="6">
    <location>
        <begin position="95"/>
        <end position="111"/>
    </location>
</feature>
<dbReference type="InterPro" id="IPR001727">
    <property type="entry name" value="GDT1-like"/>
</dbReference>
<feature type="transmembrane region" description="Helical" evidence="6">
    <location>
        <begin position="164"/>
        <end position="183"/>
    </location>
</feature>
<dbReference type="AlphaFoldDB" id="A0A135L2J4"/>
<dbReference type="Pfam" id="PF01169">
    <property type="entry name" value="GDT1"/>
    <property type="match status" value="2"/>
</dbReference>
<dbReference type="RefSeq" id="WP_068723421.1">
    <property type="nucleotide sequence ID" value="NZ_LSKU01000001.1"/>
</dbReference>
<comment type="similarity">
    <text evidence="2 6">Belongs to the GDT1 family.</text>
</comment>
<evidence type="ECO:0000256" key="3">
    <source>
        <dbReference type="ARBA" id="ARBA00022692"/>
    </source>
</evidence>
<feature type="transmembrane region" description="Helical" evidence="6">
    <location>
        <begin position="36"/>
        <end position="54"/>
    </location>
</feature>
<feature type="transmembrane region" description="Helical" evidence="6">
    <location>
        <begin position="189"/>
        <end position="208"/>
    </location>
</feature>
<dbReference type="EMBL" id="LSKU01000001">
    <property type="protein sequence ID" value="KXG43205.1"/>
    <property type="molecule type" value="Genomic_DNA"/>
</dbReference>
<gene>
    <name evidence="7" type="ORF">U473_03615</name>
</gene>
<organism evidence="7 8">
    <name type="scientific">Tepidibacillus decaturensis</name>
    <dbReference type="NCBI Taxonomy" id="1413211"/>
    <lineage>
        <taxon>Bacteria</taxon>
        <taxon>Bacillati</taxon>
        <taxon>Bacillota</taxon>
        <taxon>Bacilli</taxon>
        <taxon>Bacillales</taxon>
        <taxon>Bacillaceae</taxon>
        <taxon>Tepidibacillus</taxon>
    </lineage>
</organism>
<comment type="subcellular location">
    <subcellularLocation>
        <location evidence="1 6">Membrane</location>
        <topology evidence="1 6">Multi-pass membrane protein</topology>
    </subcellularLocation>
</comment>
<protein>
    <recommendedName>
        <fullName evidence="6">GDT1 family protein</fullName>
    </recommendedName>
</protein>
<dbReference type="PANTHER" id="PTHR12608">
    <property type="entry name" value="TRANSMEMBRANE PROTEIN HTP-1 RELATED"/>
    <property type="match status" value="1"/>
</dbReference>
<keyword evidence="3 6" id="KW-0812">Transmembrane</keyword>
<evidence type="ECO:0000256" key="4">
    <source>
        <dbReference type="ARBA" id="ARBA00022989"/>
    </source>
</evidence>
<evidence type="ECO:0000313" key="7">
    <source>
        <dbReference type="EMBL" id="KXG43205.1"/>
    </source>
</evidence>
<evidence type="ECO:0000256" key="6">
    <source>
        <dbReference type="RuleBase" id="RU365102"/>
    </source>
</evidence>
<evidence type="ECO:0000256" key="2">
    <source>
        <dbReference type="ARBA" id="ARBA00009190"/>
    </source>
</evidence>
<accession>A0A135L2J4</accession>
<proteinExistence type="inferred from homology"/>
<dbReference type="GO" id="GO:0046873">
    <property type="term" value="F:metal ion transmembrane transporter activity"/>
    <property type="evidence" value="ECO:0007669"/>
    <property type="project" value="InterPro"/>
</dbReference>
<name>A0A135L2J4_9BACI</name>
<evidence type="ECO:0000256" key="1">
    <source>
        <dbReference type="ARBA" id="ARBA00004141"/>
    </source>
</evidence>
<feature type="transmembrane region" description="Helical" evidence="6">
    <location>
        <begin position="66"/>
        <end position="83"/>
    </location>
</feature>
<keyword evidence="8" id="KW-1185">Reference proteome</keyword>
<dbReference type="Proteomes" id="UP000070352">
    <property type="component" value="Unassembled WGS sequence"/>
</dbReference>
<dbReference type="PANTHER" id="PTHR12608:SF1">
    <property type="entry name" value="TRANSMEMBRANE PROTEIN 165"/>
    <property type="match status" value="1"/>
</dbReference>
<evidence type="ECO:0000313" key="8">
    <source>
        <dbReference type="Proteomes" id="UP000070352"/>
    </source>
</evidence>
<evidence type="ECO:0000256" key="5">
    <source>
        <dbReference type="ARBA" id="ARBA00023136"/>
    </source>
</evidence>
<sequence length="257" mass="28777">MISFLVATVFVTLAEMGDKTQLLAIAFASRYSSKQVMLGVFLATIFNHGLAVAFGDFLTSKISLDMIQIGAAVLFVLFGIWTIRGDQLNGEENRFKTFGPIMAVTMAFFIAELGDKTQLATIALAAKYQSPYFVLAGTTLGMLIADGIGIWFGTWLNQKLSAQMIKWISAFIFIFFGLAGLYRHLPDSLILYLNFITLALILGVGFIFRKKCIKGKITFRKTITIDYSPKKKLFSPKMRIVFSYLYSCLTDLYMILF</sequence>